<gene>
    <name evidence="1" type="ORF">ACOLOM_LOCUS11444</name>
</gene>
<dbReference type="Proteomes" id="UP000789525">
    <property type="component" value="Unassembled WGS sequence"/>
</dbReference>
<dbReference type="EMBL" id="CAJVPT010041233">
    <property type="protein sequence ID" value="CAG8727433.1"/>
    <property type="molecule type" value="Genomic_DNA"/>
</dbReference>
<organism evidence="1 2">
    <name type="scientific">Acaulospora colombiana</name>
    <dbReference type="NCBI Taxonomy" id="27376"/>
    <lineage>
        <taxon>Eukaryota</taxon>
        <taxon>Fungi</taxon>
        <taxon>Fungi incertae sedis</taxon>
        <taxon>Mucoromycota</taxon>
        <taxon>Glomeromycotina</taxon>
        <taxon>Glomeromycetes</taxon>
        <taxon>Diversisporales</taxon>
        <taxon>Acaulosporaceae</taxon>
        <taxon>Acaulospora</taxon>
    </lineage>
</organism>
<evidence type="ECO:0000313" key="1">
    <source>
        <dbReference type="EMBL" id="CAG8727433.1"/>
    </source>
</evidence>
<name>A0ACA9PXD2_9GLOM</name>
<feature type="non-terminal residue" evidence="1">
    <location>
        <position position="217"/>
    </location>
</feature>
<proteinExistence type="predicted"/>
<sequence>MSQINEALDRLGHRKFKLTILGCRTCFHESDIYDTDPNLNAINILCVSLQIMCPISFASPLLGSIKDMTNLECFKIRAIDQNSYGESGPTDEDVRNMLPGQPHRLRDLGVIDVGILRVDNSKHQALKCLKSCTLYDGSTLSRPRLLNLLSSLENLSTLKWVRPHLRYVGRMPSHLQHLYLEKGYIGFFPTQTLDQLTTLKLPIDHAQAGGTIGRRKR</sequence>
<protein>
    <submittedName>
        <fullName evidence="1">14513_t:CDS:1</fullName>
    </submittedName>
</protein>
<reference evidence="1" key="1">
    <citation type="submission" date="2021-06" db="EMBL/GenBank/DDBJ databases">
        <authorList>
            <person name="Kallberg Y."/>
            <person name="Tangrot J."/>
            <person name="Rosling A."/>
        </authorList>
    </citation>
    <scope>NUCLEOTIDE SEQUENCE</scope>
    <source>
        <strain evidence="1">CL356</strain>
    </source>
</reference>
<comment type="caution">
    <text evidence="1">The sequence shown here is derived from an EMBL/GenBank/DDBJ whole genome shotgun (WGS) entry which is preliminary data.</text>
</comment>
<keyword evidence="2" id="KW-1185">Reference proteome</keyword>
<accession>A0ACA9PXD2</accession>
<evidence type="ECO:0000313" key="2">
    <source>
        <dbReference type="Proteomes" id="UP000789525"/>
    </source>
</evidence>